<evidence type="ECO:0000313" key="8">
    <source>
        <dbReference type="EMBL" id="MBB6632848.1"/>
    </source>
</evidence>
<sequence>MFKRKKGITSFAALAALAVMVSACGGNNGNNVSNANESASPSNAGTASPSGSAAAETSGPPTEISILSIFYQKEPPTGDNEILKEVEKRTNTKLDFTWVTPNNFGEKINVTLASGAMPDLTLVLDTGNAAFRAMAQQGAFWDLTELIKEYPNLMKFPEGAFTNNLVDGKLYGVPRVRPTEGNVHPLIRTDWLEKLNLQAPRTTDELYAVMKAFKENAPDGQANTIGMSGFVGQENMGQFAFIEDTFNGTAGKYKVVDGKLIDTTFEPTERQALEWFRNAYRDGLLPKDFALLKYDQTKDLVYSGKAGIYADKPAEIVNAIRELKNAGQTDVDVEWLPYLEGPSGKYAAKGSGHFGMFVIPKRVPEEKVKKLLEFLDYGATDEGNELAFYGRSGIDFNLVDGIYELTDKAQNDPSFGFMQNIFMKYDKYSTLGKDLPPEKLEKERKLIDEAAEVSVANPINGLTSETAATMGSDYNKKIQDMKTKVIMGDRTLEDWDKLVAQLKADKTYLKIAEEYNAAYQARLGAK</sequence>
<evidence type="ECO:0000256" key="2">
    <source>
        <dbReference type="ARBA" id="ARBA00022729"/>
    </source>
</evidence>
<evidence type="ECO:0000256" key="3">
    <source>
        <dbReference type="ARBA" id="ARBA00023136"/>
    </source>
</evidence>
<accession>A0A841SRN9</accession>
<comment type="caution">
    <text evidence="8">The sequence shown here is derived from an EMBL/GenBank/DDBJ whole genome shotgun (WGS) entry which is preliminary data.</text>
</comment>
<organism evidence="8 9">
    <name type="scientific">Cohnella thailandensis</name>
    <dbReference type="NCBI Taxonomy" id="557557"/>
    <lineage>
        <taxon>Bacteria</taxon>
        <taxon>Bacillati</taxon>
        <taxon>Bacillota</taxon>
        <taxon>Bacilli</taxon>
        <taxon>Bacillales</taxon>
        <taxon>Paenibacillaceae</taxon>
        <taxon>Cohnella</taxon>
    </lineage>
</organism>
<evidence type="ECO:0000256" key="4">
    <source>
        <dbReference type="ARBA" id="ARBA00023139"/>
    </source>
</evidence>
<keyword evidence="2 7" id="KW-0732">Signal</keyword>
<dbReference type="Gene3D" id="3.40.190.10">
    <property type="entry name" value="Periplasmic binding protein-like II"/>
    <property type="match status" value="2"/>
</dbReference>
<dbReference type="PANTHER" id="PTHR43649:SF33">
    <property type="entry name" value="POLYGALACTURONAN_RHAMNOGALACTURONAN-BINDING PROTEIN YTCQ"/>
    <property type="match status" value="1"/>
</dbReference>
<keyword evidence="1" id="KW-1003">Cell membrane</keyword>
<evidence type="ECO:0000256" key="7">
    <source>
        <dbReference type="SAM" id="SignalP"/>
    </source>
</evidence>
<dbReference type="PANTHER" id="PTHR43649">
    <property type="entry name" value="ARABINOSE-BINDING PROTEIN-RELATED"/>
    <property type="match status" value="1"/>
</dbReference>
<evidence type="ECO:0000313" key="9">
    <source>
        <dbReference type="Proteomes" id="UP000535838"/>
    </source>
</evidence>
<reference evidence="8 9" key="1">
    <citation type="submission" date="2020-08" db="EMBL/GenBank/DDBJ databases">
        <title>Cohnella phylogeny.</title>
        <authorList>
            <person name="Dunlap C."/>
        </authorList>
    </citation>
    <scope>NUCLEOTIDE SEQUENCE [LARGE SCALE GENOMIC DNA]</scope>
    <source>
        <strain evidence="8 9">DSM 25241</strain>
    </source>
</reference>
<keyword evidence="3" id="KW-0472">Membrane</keyword>
<dbReference type="RefSeq" id="WP_185118074.1">
    <property type="nucleotide sequence ID" value="NZ_JACJVQ010000002.1"/>
</dbReference>
<keyword evidence="5" id="KW-0449">Lipoprotein</keyword>
<dbReference type="EMBL" id="JACJVQ010000002">
    <property type="protein sequence ID" value="MBB6632848.1"/>
    <property type="molecule type" value="Genomic_DNA"/>
</dbReference>
<keyword evidence="4" id="KW-0564">Palmitate</keyword>
<dbReference type="AlphaFoldDB" id="A0A841SRN9"/>
<evidence type="ECO:0000256" key="5">
    <source>
        <dbReference type="ARBA" id="ARBA00023288"/>
    </source>
</evidence>
<feature type="signal peptide" evidence="7">
    <location>
        <begin position="1"/>
        <end position="25"/>
    </location>
</feature>
<dbReference type="Proteomes" id="UP000535838">
    <property type="component" value="Unassembled WGS sequence"/>
</dbReference>
<feature type="region of interest" description="Disordered" evidence="6">
    <location>
        <begin position="34"/>
        <end position="59"/>
    </location>
</feature>
<keyword evidence="9" id="KW-1185">Reference proteome</keyword>
<proteinExistence type="predicted"/>
<dbReference type="SUPFAM" id="SSF53850">
    <property type="entry name" value="Periplasmic binding protein-like II"/>
    <property type="match status" value="1"/>
</dbReference>
<dbReference type="PROSITE" id="PS51257">
    <property type="entry name" value="PROKAR_LIPOPROTEIN"/>
    <property type="match status" value="1"/>
</dbReference>
<evidence type="ECO:0000256" key="6">
    <source>
        <dbReference type="SAM" id="MobiDB-lite"/>
    </source>
</evidence>
<evidence type="ECO:0000256" key="1">
    <source>
        <dbReference type="ARBA" id="ARBA00022475"/>
    </source>
</evidence>
<dbReference type="InterPro" id="IPR006059">
    <property type="entry name" value="SBP"/>
</dbReference>
<name>A0A841SRN9_9BACL</name>
<gene>
    <name evidence="8" type="ORF">H7B67_01740</name>
</gene>
<protein>
    <submittedName>
        <fullName evidence="8">Extracellular solute-binding protein</fullName>
    </submittedName>
</protein>
<dbReference type="InterPro" id="IPR050490">
    <property type="entry name" value="Bact_solute-bd_prot1"/>
</dbReference>
<feature type="chain" id="PRO_5039101994" evidence="7">
    <location>
        <begin position="26"/>
        <end position="526"/>
    </location>
</feature>
<dbReference type="Pfam" id="PF13416">
    <property type="entry name" value="SBP_bac_8"/>
    <property type="match status" value="1"/>
</dbReference>